<feature type="transmembrane region" description="Helical" evidence="1">
    <location>
        <begin position="73"/>
        <end position="91"/>
    </location>
</feature>
<reference evidence="2 3" key="1">
    <citation type="submission" date="2023-03" db="EMBL/GenBank/DDBJ databases">
        <title>Comparative genome and transcriptome analysis combination mining strategies for increasing vitamin B12 production of Ensifer adhaerens strain.</title>
        <authorList>
            <person name="Yongheng L."/>
        </authorList>
    </citation>
    <scope>NUCLEOTIDE SEQUENCE [LARGE SCALE GENOMIC DNA]</scope>
    <source>
        <strain evidence="2 3">Casida A-T305</strain>
    </source>
</reference>
<dbReference type="GeneID" id="29517891"/>
<name>A0ABY8HI52_ENSAD</name>
<dbReference type="Proteomes" id="UP001214094">
    <property type="component" value="Chromosome"/>
</dbReference>
<dbReference type="Pfam" id="PF06961">
    <property type="entry name" value="DUF1294"/>
    <property type="match status" value="1"/>
</dbReference>
<organism evidence="2 3">
    <name type="scientific">Ensifer adhaerens</name>
    <name type="common">Sinorhizobium morelense</name>
    <dbReference type="NCBI Taxonomy" id="106592"/>
    <lineage>
        <taxon>Bacteria</taxon>
        <taxon>Pseudomonadati</taxon>
        <taxon>Pseudomonadota</taxon>
        <taxon>Alphaproteobacteria</taxon>
        <taxon>Hyphomicrobiales</taxon>
        <taxon>Rhizobiaceae</taxon>
        <taxon>Sinorhizobium/Ensifer group</taxon>
        <taxon>Ensifer</taxon>
    </lineage>
</organism>
<sequence>MSIGPALLSFAILINLAAFGLFWYDKQAARSGRRRISERTLLTLAFFGGSPGAMTARHIFRHKTRKEPFRTRLALIIVLQVALAAIGTLALQ</sequence>
<evidence type="ECO:0000313" key="3">
    <source>
        <dbReference type="Proteomes" id="UP001214094"/>
    </source>
</evidence>
<feature type="transmembrane region" description="Helical" evidence="1">
    <location>
        <begin position="6"/>
        <end position="24"/>
    </location>
</feature>
<protein>
    <submittedName>
        <fullName evidence="2">DUF1294 domain-containing protein</fullName>
    </submittedName>
</protein>
<keyword evidence="1" id="KW-0812">Transmembrane</keyword>
<accession>A0ABY8HI52</accession>
<dbReference type="EMBL" id="CP121308">
    <property type="protein sequence ID" value="WFP91803.1"/>
    <property type="molecule type" value="Genomic_DNA"/>
</dbReference>
<keyword evidence="1" id="KW-0472">Membrane</keyword>
<evidence type="ECO:0000313" key="2">
    <source>
        <dbReference type="EMBL" id="WFP91803.1"/>
    </source>
</evidence>
<evidence type="ECO:0000256" key="1">
    <source>
        <dbReference type="SAM" id="Phobius"/>
    </source>
</evidence>
<dbReference type="InterPro" id="IPR012156">
    <property type="entry name" value="Cold_shock_CspA"/>
</dbReference>
<dbReference type="InterPro" id="IPR010718">
    <property type="entry name" value="DUF1294"/>
</dbReference>
<gene>
    <name evidence="2" type="ORF">P4B07_05350</name>
</gene>
<proteinExistence type="predicted"/>
<dbReference type="RefSeq" id="WP_034795432.1">
    <property type="nucleotide sequence ID" value="NZ_CP015880.1"/>
</dbReference>
<keyword evidence="3" id="KW-1185">Reference proteome</keyword>
<dbReference type="PIRSF" id="PIRSF002599">
    <property type="entry name" value="Cold_shock_A"/>
    <property type="match status" value="1"/>
</dbReference>
<keyword evidence="1" id="KW-1133">Transmembrane helix</keyword>